<dbReference type="InterPro" id="IPR012338">
    <property type="entry name" value="Beta-lactam/transpept-like"/>
</dbReference>
<comment type="caution">
    <text evidence="4">The sequence shown here is derived from an EMBL/GenBank/DDBJ whole genome shotgun (WGS) entry which is preliminary data.</text>
</comment>
<evidence type="ECO:0000313" key="5">
    <source>
        <dbReference type="Proteomes" id="UP000444318"/>
    </source>
</evidence>
<dbReference type="SMART" id="SM00028">
    <property type="entry name" value="TPR"/>
    <property type="match status" value="1"/>
</dbReference>
<feature type="signal peptide" evidence="2">
    <location>
        <begin position="1"/>
        <end position="22"/>
    </location>
</feature>
<keyword evidence="5" id="KW-1185">Reference proteome</keyword>
<evidence type="ECO:0000313" key="4">
    <source>
        <dbReference type="EMBL" id="MQA21834.1"/>
    </source>
</evidence>
<keyword evidence="4" id="KW-0378">Hydrolase</keyword>
<name>A0A843SIN1_9BURK</name>
<protein>
    <submittedName>
        <fullName evidence="4">Serine hydrolase</fullName>
    </submittedName>
</protein>
<evidence type="ECO:0000259" key="3">
    <source>
        <dbReference type="Pfam" id="PF00144"/>
    </source>
</evidence>
<dbReference type="GO" id="GO:0016787">
    <property type="term" value="F:hydrolase activity"/>
    <property type="evidence" value="ECO:0007669"/>
    <property type="project" value="UniProtKB-KW"/>
</dbReference>
<feature type="chain" id="PRO_5032545547" evidence="2">
    <location>
        <begin position="23"/>
        <end position="477"/>
    </location>
</feature>
<dbReference type="AlphaFoldDB" id="A0A843SIN1"/>
<dbReference type="EMBL" id="WHUF01000005">
    <property type="protein sequence ID" value="MQA21834.1"/>
    <property type="molecule type" value="Genomic_DNA"/>
</dbReference>
<keyword evidence="2" id="KW-0732">Signal</keyword>
<dbReference type="SUPFAM" id="SSF48452">
    <property type="entry name" value="TPR-like"/>
    <property type="match status" value="1"/>
</dbReference>
<dbReference type="InterPro" id="IPR001466">
    <property type="entry name" value="Beta-lactam-related"/>
</dbReference>
<feature type="repeat" description="TPR" evidence="1">
    <location>
        <begin position="429"/>
        <end position="462"/>
    </location>
</feature>
<dbReference type="Pfam" id="PF00144">
    <property type="entry name" value="Beta-lactamase"/>
    <property type="match status" value="1"/>
</dbReference>
<dbReference type="PANTHER" id="PTHR46825:SF9">
    <property type="entry name" value="BETA-LACTAMASE-RELATED DOMAIN-CONTAINING PROTEIN"/>
    <property type="match status" value="1"/>
</dbReference>
<organism evidence="4 5">
    <name type="scientific">Rugamonas rivuli</name>
    <dbReference type="NCBI Taxonomy" id="2743358"/>
    <lineage>
        <taxon>Bacteria</taxon>
        <taxon>Pseudomonadati</taxon>
        <taxon>Pseudomonadota</taxon>
        <taxon>Betaproteobacteria</taxon>
        <taxon>Burkholderiales</taxon>
        <taxon>Oxalobacteraceae</taxon>
        <taxon>Telluria group</taxon>
        <taxon>Rugamonas</taxon>
    </lineage>
</organism>
<sequence>MENLMFRVLLACLLMAGTAAKADNIERDLDAIVQSYGKVGIFAGTVLVARDGKPVYETAVGLANRETNVPNRSNTRFNIGSIGKTFTAVSILQLAEAGKLKLSDPISRFLPNIPYAEKDTITIAHLLNHSAGTGNYMAHKDFAANMGKLRTIDAFLPMIYDQKPGFAAGSRFEYSNSGMVLLGAVVEKASGQSYRDYLRDHIFKPAGMTESSLTLEDEPLPNRSIGYTRHGDFSITSNVDSVPPPSADGGMRTTTRDMLRYDQALKRTELLSEASKTTMWTPVGPDKEYAFGWERKSAFGDTVIGHSGAAPGIDAVFRRYQGSGYTVIVLSNTAMGARDMADKIEARLYGKPAQLVVQADSDMMLALDLVMRGDLRGAAKLYDRNPGHAPSVYQAARTRIDGGFETTEAIALLDRYLRFDAAVQVATPAGAWWRKGLAYEQLGEKAKARGSYVQSLALDPAFDKAKQSLAKLDTLKN</sequence>
<dbReference type="Proteomes" id="UP000444318">
    <property type="component" value="Unassembled WGS sequence"/>
</dbReference>
<evidence type="ECO:0000256" key="1">
    <source>
        <dbReference type="PROSITE-ProRule" id="PRU00339"/>
    </source>
</evidence>
<reference evidence="4 5" key="1">
    <citation type="submission" date="2019-10" db="EMBL/GenBank/DDBJ databases">
        <title>Two novel species isolated from a subtropical stream in China.</title>
        <authorList>
            <person name="Lu H."/>
        </authorList>
    </citation>
    <scope>NUCLEOTIDE SEQUENCE [LARGE SCALE GENOMIC DNA]</scope>
    <source>
        <strain evidence="4 5">FT103W</strain>
    </source>
</reference>
<keyword evidence="1" id="KW-0802">TPR repeat</keyword>
<dbReference type="InterPro" id="IPR011990">
    <property type="entry name" value="TPR-like_helical_dom_sf"/>
</dbReference>
<dbReference type="InterPro" id="IPR019734">
    <property type="entry name" value="TPR_rpt"/>
</dbReference>
<evidence type="ECO:0000256" key="2">
    <source>
        <dbReference type="SAM" id="SignalP"/>
    </source>
</evidence>
<gene>
    <name evidence="4" type="ORF">GEV01_20185</name>
</gene>
<dbReference type="InterPro" id="IPR050491">
    <property type="entry name" value="AmpC-like"/>
</dbReference>
<dbReference type="SUPFAM" id="SSF56601">
    <property type="entry name" value="beta-lactamase/transpeptidase-like"/>
    <property type="match status" value="1"/>
</dbReference>
<dbReference type="PROSITE" id="PS50005">
    <property type="entry name" value="TPR"/>
    <property type="match status" value="1"/>
</dbReference>
<proteinExistence type="predicted"/>
<dbReference type="PANTHER" id="PTHR46825">
    <property type="entry name" value="D-ALANYL-D-ALANINE-CARBOXYPEPTIDASE/ENDOPEPTIDASE AMPH"/>
    <property type="match status" value="1"/>
</dbReference>
<dbReference type="Gene3D" id="1.25.40.10">
    <property type="entry name" value="Tetratricopeptide repeat domain"/>
    <property type="match status" value="1"/>
</dbReference>
<dbReference type="Gene3D" id="3.40.710.10">
    <property type="entry name" value="DD-peptidase/beta-lactamase superfamily"/>
    <property type="match status" value="1"/>
</dbReference>
<feature type="domain" description="Beta-lactamase-related" evidence="3">
    <location>
        <begin position="30"/>
        <end position="346"/>
    </location>
</feature>
<accession>A0A843SIN1</accession>